<organism evidence="2 3">
    <name type="scientific">Fusarium sarcochroum</name>
    <dbReference type="NCBI Taxonomy" id="1208366"/>
    <lineage>
        <taxon>Eukaryota</taxon>
        <taxon>Fungi</taxon>
        <taxon>Dikarya</taxon>
        <taxon>Ascomycota</taxon>
        <taxon>Pezizomycotina</taxon>
        <taxon>Sordariomycetes</taxon>
        <taxon>Hypocreomycetidae</taxon>
        <taxon>Hypocreales</taxon>
        <taxon>Nectriaceae</taxon>
        <taxon>Fusarium</taxon>
        <taxon>Fusarium lateritium species complex</taxon>
    </lineage>
</organism>
<keyword evidence="3" id="KW-1185">Reference proteome</keyword>
<evidence type="ECO:0008006" key="4">
    <source>
        <dbReference type="Google" id="ProtNLM"/>
    </source>
</evidence>
<name>A0A8H4U593_9HYPO</name>
<dbReference type="InterPro" id="IPR051209">
    <property type="entry name" value="FAD-bind_Monooxygenase_sf"/>
</dbReference>
<evidence type="ECO:0000256" key="1">
    <source>
        <dbReference type="ARBA" id="ARBA00010139"/>
    </source>
</evidence>
<dbReference type="InterPro" id="IPR036188">
    <property type="entry name" value="FAD/NAD-bd_sf"/>
</dbReference>
<protein>
    <recommendedName>
        <fullName evidence="4">Monooxygenase</fullName>
    </recommendedName>
</protein>
<dbReference type="PANTHER" id="PTHR42877:SF5">
    <property type="entry name" value="L-ORNITHINE N(5)-MONOOXYGENASE-RELATED"/>
    <property type="match status" value="1"/>
</dbReference>
<gene>
    <name evidence="2" type="ORF">FSARC_2833</name>
</gene>
<dbReference type="Proteomes" id="UP000622797">
    <property type="component" value="Unassembled WGS sequence"/>
</dbReference>
<evidence type="ECO:0000313" key="2">
    <source>
        <dbReference type="EMBL" id="KAF4970016.1"/>
    </source>
</evidence>
<comment type="caution">
    <text evidence="2">The sequence shown here is derived from an EMBL/GenBank/DDBJ whole genome shotgun (WGS) entry which is preliminary data.</text>
</comment>
<dbReference type="Pfam" id="PF13450">
    <property type="entry name" value="NAD_binding_8"/>
    <property type="match status" value="1"/>
</dbReference>
<reference evidence="2" key="1">
    <citation type="journal article" date="2020" name="BMC Genomics">
        <title>Correction to: Identification and distribution of gene clusters required for synthesis of sphingolipid metabolism inhibitors in diverse species of the filamentous fungus Fusarium.</title>
        <authorList>
            <person name="Kim H.S."/>
            <person name="Lohmar J.M."/>
            <person name="Busman M."/>
            <person name="Brown D.W."/>
            <person name="Naumann T.A."/>
            <person name="Divon H.H."/>
            <person name="Lysoe E."/>
            <person name="Uhlig S."/>
            <person name="Proctor R.H."/>
        </authorList>
    </citation>
    <scope>NUCLEOTIDE SEQUENCE</scope>
    <source>
        <strain evidence="2">NRRL 20472</strain>
    </source>
</reference>
<dbReference type="Gene3D" id="3.50.50.60">
    <property type="entry name" value="FAD/NAD(P)-binding domain"/>
    <property type="match status" value="2"/>
</dbReference>
<reference evidence="2" key="2">
    <citation type="submission" date="2020-05" db="EMBL/GenBank/DDBJ databases">
        <authorList>
            <person name="Kim H.-S."/>
            <person name="Proctor R.H."/>
            <person name="Brown D.W."/>
        </authorList>
    </citation>
    <scope>NUCLEOTIDE SEQUENCE</scope>
    <source>
        <strain evidence="2">NRRL 20472</strain>
    </source>
</reference>
<dbReference type="SUPFAM" id="SSF51905">
    <property type="entry name" value="FAD/NAD(P)-binding domain"/>
    <property type="match status" value="2"/>
</dbReference>
<comment type="similarity">
    <text evidence="1">Belongs to the FAD-binding monooxygenase family.</text>
</comment>
<accession>A0A8H4U593</accession>
<dbReference type="EMBL" id="JABEXW010000139">
    <property type="protein sequence ID" value="KAF4970016.1"/>
    <property type="molecule type" value="Genomic_DNA"/>
</dbReference>
<proteinExistence type="inferred from homology"/>
<dbReference type="AlphaFoldDB" id="A0A8H4U593"/>
<evidence type="ECO:0000313" key="3">
    <source>
        <dbReference type="Proteomes" id="UP000622797"/>
    </source>
</evidence>
<dbReference type="OrthoDB" id="74360at2759"/>
<dbReference type="PANTHER" id="PTHR42877">
    <property type="entry name" value="L-ORNITHINE N(5)-MONOOXYGENASE-RELATED"/>
    <property type="match status" value="1"/>
</dbReference>
<sequence length="518" mass="58933">MAGSKEVIIIGGGISGLGMAIQLKRLLGHDNFTIYEKSDNIGGTWWHNRYPACACDIPSHFYSYSFAINPDWSSMYPGRDELHRYFMSVAEKFNIVPHCQFNTMCLDMTWDSARMLWTCTFENTQTGEQFVREAPIVISAIGTLDRPSIPKIEGADSFQGKVFHSARWDDSLEVKNKNIVYSGNPTYSSTFKFTMKYVPLAARMYRVLLAWELEKVFYSFLMTRDGARMRQKIRDTTYSYIENDAPPEYRDVLKPDYEPGCKRRVNTATYLAALHSPNMHLAKDNVTKIGPRHVETASGATYPVDAIIYATGFMTQKWLYPMEIMGENGRNLHEVWDATGGAEAYKGTVVTGFPNFFILYGPNAATGQHSVIFHSECQINYTCRLLRPVLTGGDPAASIMVKPEAQRRDLAWVHDKLKNLVFNSGCQSWWMDPKTKKNTFIYPDPMFLYWLRTIFPRWSDFEVRRVESPKSSVSKIFVSTLVSLGLGSLAVMTLKDSEIYSDLISNYLQNTFPSLTVG</sequence>